<protein>
    <recommendedName>
        <fullName evidence="6">Oxidase ustYa</fullName>
    </recommendedName>
</protein>
<keyword evidence="3" id="KW-0472">Membrane</keyword>
<keyword evidence="3" id="KW-1133">Transmembrane helix</keyword>
<dbReference type="Pfam" id="PF11807">
    <property type="entry name" value="UstYa"/>
    <property type="match status" value="1"/>
</dbReference>
<comment type="similarity">
    <text evidence="2">Belongs to the ustYa family.</text>
</comment>
<dbReference type="GO" id="GO:0043386">
    <property type="term" value="P:mycotoxin biosynthetic process"/>
    <property type="evidence" value="ECO:0007669"/>
    <property type="project" value="InterPro"/>
</dbReference>
<dbReference type="PANTHER" id="PTHR33365:SF4">
    <property type="entry name" value="CYCLOCHLOROTINE BIOSYNTHESIS PROTEIN O"/>
    <property type="match status" value="1"/>
</dbReference>
<evidence type="ECO:0008006" key="6">
    <source>
        <dbReference type="Google" id="ProtNLM"/>
    </source>
</evidence>
<organism evidence="4 5">
    <name type="scientific">Heliocybe sulcata</name>
    <dbReference type="NCBI Taxonomy" id="5364"/>
    <lineage>
        <taxon>Eukaryota</taxon>
        <taxon>Fungi</taxon>
        <taxon>Dikarya</taxon>
        <taxon>Basidiomycota</taxon>
        <taxon>Agaricomycotina</taxon>
        <taxon>Agaricomycetes</taxon>
        <taxon>Gloeophyllales</taxon>
        <taxon>Gloeophyllaceae</taxon>
        <taxon>Heliocybe</taxon>
    </lineage>
</organism>
<evidence type="ECO:0000256" key="2">
    <source>
        <dbReference type="ARBA" id="ARBA00035112"/>
    </source>
</evidence>
<comment type="pathway">
    <text evidence="1">Mycotoxin biosynthesis.</text>
</comment>
<dbReference type="InterPro" id="IPR021765">
    <property type="entry name" value="UstYa-like"/>
</dbReference>
<evidence type="ECO:0000256" key="1">
    <source>
        <dbReference type="ARBA" id="ARBA00004685"/>
    </source>
</evidence>
<gene>
    <name evidence="4" type="ORF">OE88DRAFT_1723746</name>
</gene>
<proteinExistence type="inferred from homology"/>
<feature type="transmembrane region" description="Helical" evidence="3">
    <location>
        <begin position="16"/>
        <end position="35"/>
    </location>
</feature>
<reference evidence="4 5" key="1">
    <citation type="journal article" date="2019" name="Nat. Ecol. Evol.">
        <title>Megaphylogeny resolves global patterns of mushroom evolution.</title>
        <authorList>
            <person name="Varga T."/>
            <person name="Krizsan K."/>
            <person name="Foldi C."/>
            <person name="Dima B."/>
            <person name="Sanchez-Garcia M."/>
            <person name="Sanchez-Ramirez S."/>
            <person name="Szollosi G.J."/>
            <person name="Szarkandi J.G."/>
            <person name="Papp V."/>
            <person name="Albert L."/>
            <person name="Andreopoulos W."/>
            <person name="Angelini C."/>
            <person name="Antonin V."/>
            <person name="Barry K.W."/>
            <person name="Bougher N.L."/>
            <person name="Buchanan P."/>
            <person name="Buyck B."/>
            <person name="Bense V."/>
            <person name="Catcheside P."/>
            <person name="Chovatia M."/>
            <person name="Cooper J."/>
            <person name="Damon W."/>
            <person name="Desjardin D."/>
            <person name="Finy P."/>
            <person name="Geml J."/>
            <person name="Haridas S."/>
            <person name="Hughes K."/>
            <person name="Justo A."/>
            <person name="Karasinski D."/>
            <person name="Kautmanova I."/>
            <person name="Kiss B."/>
            <person name="Kocsube S."/>
            <person name="Kotiranta H."/>
            <person name="LaButti K.M."/>
            <person name="Lechner B.E."/>
            <person name="Liimatainen K."/>
            <person name="Lipzen A."/>
            <person name="Lukacs Z."/>
            <person name="Mihaltcheva S."/>
            <person name="Morgado L.N."/>
            <person name="Niskanen T."/>
            <person name="Noordeloos M.E."/>
            <person name="Ohm R.A."/>
            <person name="Ortiz-Santana B."/>
            <person name="Ovrebo C."/>
            <person name="Racz N."/>
            <person name="Riley R."/>
            <person name="Savchenko A."/>
            <person name="Shiryaev A."/>
            <person name="Soop K."/>
            <person name="Spirin V."/>
            <person name="Szebenyi C."/>
            <person name="Tomsovsky M."/>
            <person name="Tulloss R.E."/>
            <person name="Uehling J."/>
            <person name="Grigoriev I.V."/>
            <person name="Vagvolgyi C."/>
            <person name="Papp T."/>
            <person name="Martin F.M."/>
            <person name="Miettinen O."/>
            <person name="Hibbett D.S."/>
            <person name="Nagy L.G."/>
        </authorList>
    </citation>
    <scope>NUCLEOTIDE SEQUENCE [LARGE SCALE GENOMIC DNA]</scope>
    <source>
        <strain evidence="4 5">OMC1185</strain>
    </source>
</reference>
<evidence type="ECO:0000313" key="4">
    <source>
        <dbReference type="EMBL" id="TFK53926.1"/>
    </source>
</evidence>
<dbReference type="EMBL" id="ML213506">
    <property type="protein sequence ID" value="TFK53926.1"/>
    <property type="molecule type" value="Genomic_DNA"/>
</dbReference>
<dbReference type="Proteomes" id="UP000305948">
    <property type="component" value="Unassembled WGS sequence"/>
</dbReference>
<dbReference type="AlphaFoldDB" id="A0A5C3NBV4"/>
<keyword evidence="5" id="KW-1185">Reference proteome</keyword>
<evidence type="ECO:0000313" key="5">
    <source>
        <dbReference type="Proteomes" id="UP000305948"/>
    </source>
</evidence>
<keyword evidence="3" id="KW-0812">Transmembrane</keyword>
<accession>A0A5C3NBV4</accession>
<dbReference type="OrthoDB" id="3687641at2759"/>
<name>A0A5C3NBV4_9AGAM</name>
<evidence type="ECO:0000256" key="3">
    <source>
        <dbReference type="SAM" id="Phobius"/>
    </source>
</evidence>
<dbReference type="PANTHER" id="PTHR33365">
    <property type="entry name" value="YALI0B05434P"/>
    <property type="match status" value="1"/>
</dbReference>
<sequence length="209" mass="23667">MPVRQRHGWVLEGAQLAFMVVALTITLLNIGFTWYNMRVLSALIPPSPEYSYIGHDHPDQLPLDLPEVGLVLTTGEPHFDLRNDTEWGTLFPSDGFTPLGPHKNTTFLISMIHQLHCLDVMRVAFVRNRTGAAEHFQHCLRYLQQAVRCYADTTLEEDSPAYLDGKWVHGGSGVGSVHRCRDWTKVRKYLLDNPPPRIDWPAPSDVVGQ</sequence>
<dbReference type="STRING" id="5364.A0A5C3NBV4"/>